<sequence>MTNIDPSVFIRRNKLRRVFETTFRDINSSVKSAAIKAGIQPFFIKYSNHLLDRAIQRDIDEEYVFALFKKIHLHVEEISEFLKLPPLPIDTVDIDPDVVYRPQRLEVTDGTLWLGMTVDNHIPGRWYSLKCRMAFVNNKRLKGKISTYVINL</sequence>
<evidence type="ECO:0000313" key="2">
    <source>
        <dbReference type="Proteomes" id="UP000240294"/>
    </source>
</evidence>
<protein>
    <submittedName>
        <fullName evidence="1">Endoribonuclease</fullName>
    </submittedName>
</protein>
<reference evidence="2" key="1">
    <citation type="submission" date="2018-01" db="EMBL/GenBank/DDBJ databases">
        <title>Direct submission.</title>
        <authorList>
            <person name="Ciacci N."/>
        </authorList>
    </citation>
    <scope>NUCLEOTIDE SEQUENCE [LARGE SCALE GENOMIC DNA]</scope>
</reference>
<keyword evidence="2" id="KW-1185">Reference proteome</keyword>
<dbReference type="EMBL" id="MG746602">
    <property type="protein sequence ID" value="AUO78653.1"/>
    <property type="molecule type" value="Genomic_DNA"/>
</dbReference>
<evidence type="ECO:0000313" key="1">
    <source>
        <dbReference type="EMBL" id="AUO78653.1"/>
    </source>
</evidence>
<accession>A0A2I6UF90</accession>
<proteinExistence type="predicted"/>
<gene>
    <name evidence="1" type="ORF">vBKpnF48_28</name>
</gene>
<dbReference type="InterPro" id="IPR019653">
    <property type="entry name" value="T4_endoribonuclease_RegB"/>
</dbReference>
<organism evidence="1 2">
    <name type="scientific">Klebsiella phage vB_Kpn_F48</name>
    <dbReference type="NCBI Taxonomy" id="2070028"/>
    <lineage>
        <taxon>Viruses</taxon>
        <taxon>Duplodnaviria</taxon>
        <taxon>Heunggongvirae</taxon>
        <taxon>Uroviricota</taxon>
        <taxon>Caudoviricetes</taxon>
        <taxon>Marfavirus</taxon>
        <taxon>Marfavirus F48</taxon>
    </lineage>
</organism>
<name>A0A2I6UF90_9CAUD</name>
<dbReference type="Proteomes" id="UP000240294">
    <property type="component" value="Genome"/>
</dbReference>
<dbReference type="Pfam" id="PF10715">
    <property type="entry name" value="REGB_T4"/>
    <property type="match status" value="1"/>
</dbReference>